<dbReference type="EMBL" id="CDMY01000255">
    <property type="protein sequence ID" value="CEL97763.1"/>
    <property type="molecule type" value="Genomic_DNA"/>
</dbReference>
<feature type="compositionally biased region" description="Polar residues" evidence="1">
    <location>
        <begin position="773"/>
        <end position="782"/>
    </location>
</feature>
<feature type="compositionally biased region" description="Basic and acidic residues" evidence="1">
    <location>
        <begin position="609"/>
        <end position="628"/>
    </location>
</feature>
<feature type="region of interest" description="Disordered" evidence="1">
    <location>
        <begin position="807"/>
        <end position="855"/>
    </location>
</feature>
<feature type="region of interest" description="Disordered" evidence="1">
    <location>
        <begin position="236"/>
        <end position="256"/>
    </location>
</feature>
<dbReference type="Gene3D" id="1.20.1250.20">
    <property type="entry name" value="MFS general substrate transporter like domains"/>
    <property type="match status" value="1"/>
</dbReference>
<keyword evidence="4" id="KW-1185">Reference proteome</keyword>
<dbReference type="Proteomes" id="UP000041254">
    <property type="component" value="Unassembled WGS sequence"/>
</dbReference>
<feature type="compositionally biased region" description="Basic residues" evidence="1">
    <location>
        <begin position="550"/>
        <end position="560"/>
    </location>
</feature>
<organism evidence="3 4">
    <name type="scientific">Vitrella brassicaformis (strain CCMP3155)</name>
    <dbReference type="NCBI Taxonomy" id="1169540"/>
    <lineage>
        <taxon>Eukaryota</taxon>
        <taxon>Sar</taxon>
        <taxon>Alveolata</taxon>
        <taxon>Colpodellida</taxon>
        <taxon>Vitrellaceae</taxon>
        <taxon>Vitrella</taxon>
    </lineage>
</organism>
<keyword evidence="2" id="KW-0472">Membrane</keyword>
<evidence type="ECO:0000313" key="3">
    <source>
        <dbReference type="EMBL" id="CEL97763.1"/>
    </source>
</evidence>
<feature type="compositionally biased region" description="Polar residues" evidence="1">
    <location>
        <begin position="684"/>
        <end position="700"/>
    </location>
</feature>
<dbReference type="AlphaFoldDB" id="A0A0G4ELQ5"/>
<accession>A0A0G4ELQ5</accession>
<protein>
    <submittedName>
        <fullName evidence="3">Uncharacterized protein</fullName>
    </submittedName>
</protein>
<dbReference type="GO" id="GO:0022857">
    <property type="term" value="F:transmembrane transporter activity"/>
    <property type="evidence" value="ECO:0007669"/>
    <property type="project" value="InterPro"/>
</dbReference>
<feature type="region of interest" description="Disordered" evidence="1">
    <location>
        <begin position="726"/>
        <end position="782"/>
    </location>
</feature>
<evidence type="ECO:0000256" key="1">
    <source>
        <dbReference type="SAM" id="MobiDB-lite"/>
    </source>
</evidence>
<feature type="transmembrane region" description="Helical" evidence="2">
    <location>
        <begin position="195"/>
        <end position="215"/>
    </location>
</feature>
<feature type="transmembrane region" description="Helical" evidence="2">
    <location>
        <begin position="65"/>
        <end position="85"/>
    </location>
</feature>
<reference evidence="3 4" key="1">
    <citation type="submission" date="2014-11" db="EMBL/GenBank/DDBJ databases">
        <authorList>
            <person name="Zhu J."/>
            <person name="Qi W."/>
            <person name="Song R."/>
        </authorList>
    </citation>
    <scope>NUCLEOTIDE SEQUENCE [LARGE SCALE GENOMIC DNA]</scope>
</reference>
<feature type="region of interest" description="Disordered" evidence="1">
    <location>
        <begin position="684"/>
        <end position="711"/>
    </location>
</feature>
<feature type="transmembrane region" description="Helical" evidence="2">
    <location>
        <begin position="964"/>
        <end position="984"/>
    </location>
</feature>
<feature type="transmembrane region" description="Helical" evidence="2">
    <location>
        <begin position="932"/>
        <end position="952"/>
    </location>
</feature>
<feature type="transmembrane region" description="Helical" evidence="2">
    <location>
        <begin position="996"/>
        <end position="1019"/>
    </location>
</feature>
<feature type="transmembrane region" description="Helical" evidence="2">
    <location>
        <begin position="1043"/>
        <end position="1065"/>
    </location>
</feature>
<feature type="transmembrane region" description="Helical" evidence="2">
    <location>
        <begin position="122"/>
        <end position="147"/>
    </location>
</feature>
<feature type="region of interest" description="Disordered" evidence="1">
    <location>
        <begin position="609"/>
        <end position="667"/>
    </location>
</feature>
<feature type="compositionally biased region" description="Acidic residues" evidence="1">
    <location>
        <begin position="238"/>
        <end position="251"/>
    </location>
</feature>
<feature type="transmembrane region" description="Helical" evidence="2">
    <location>
        <begin position="168"/>
        <end position="189"/>
    </location>
</feature>
<feature type="region of interest" description="Disordered" evidence="1">
    <location>
        <begin position="270"/>
        <end position="289"/>
    </location>
</feature>
<feature type="transmembrane region" description="Helical" evidence="2">
    <location>
        <begin position="33"/>
        <end position="53"/>
    </location>
</feature>
<feature type="region of interest" description="Disordered" evidence="1">
    <location>
        <begin position="501"/>
        <end position="577"/>
    </location>
</feature>
<evidence type="ECO:0000313" key="4">
    <source>
        <dbReference type="Proteomes" id="UP000041254"/>
    </source>
</evidence>
<feature type="transmembrane region" description="Helical" evidence="2">
    <location>
        <begin position="905"/>
        <end position="925"/>
    </location>
</feature>
<dbReference type="Pfam" id="PF07690">
    <property type="entry name" value="MFS_1"/>
    <property type="match status" value="1"/>
</dbReference>
<name>A0A0G4ELQ5_VITBC</name>
<feature type="compositionally biased region" description="Low complexity" evidence="1">
    <location>
        <begin position="561"/>
        <end position="572"/>
    </location>
</feature>
<dbReference type="VEuPathDB" id="CryptoDB:Vbra_12348"/>
<dbReference type="InterPro" id="IPR036259">
    <property type="entry name" value="MFS_trans_sf"/>
</dbReference>
<dbReference type="InterPro" id="IPR011701">
    <property type="entry name" value="MFS"/>
</dbReference>
<sequence>MPAIRRKFRFLLRRLLNLDTVIQTTGVFWRRLFPAYLALLLDIISTWLIQGIGPFFIPELGGDPAYWLPIMQSVLFAATMVGMNVNGVLVDVLPPYALVQISVLGTSISVAVAGVVTQPWMFVATAALVGATACTDPVVGAMVFEAIPDFHMDGLTSVLRAQFITYKSVTKGMGFILGPLLAILISPFIGYSLTFFSVAGLGGVLFILLAGYRLAGKHPSVDQIVQAFAALVRSGTTEVDEDEEEQDDDEGSNPSIDVAASYQHTLSNAMESFPTSRKKRKPRSQGGTKFAKAVRMAIFADPFLSHAIQRSKTLKRPSIQRLTPAEEALPPAERRWLKIRKNLRYIADLDVEGNRSRHSFDLFSRVKSKTTSFTTSRADSKRKARVKMMDSDLEDATPIATSFSTQALLLGQPEADKEAAAPMGRDQIKWLRSAALLSEMPSSHQLSDIISRRVSEHLRDGDAMEASPEPPSYKVYNLDIEDDVDHNQDQAASPLMMSAEDVENPQETISSAVRPSSSTSPTTKTKPSWFWRGHKRDTRRPEEPSGPPTHPHRHRERRGSHAGSAGSTGSSKISRRPSLATSVIMTVGDVQYLVNTLMAEEAAPFEEKLRREREHADRTHAAAVEARKAPVARQQEAPRADEKAETAESAAQRLVSRGESAASAANRSVLTESELRELMQQTSPFHLTPPRSSSASSADNGDQPPPEKIPTKDFFADIVIQGGDTTSASAYPPFTPSFAPREAIHGAAPGEDSAEAPRPAAGPCLSLSDDTQRLSSTVVSPTSIKPKKNLAFDEQGSGDVVNLTLSEESKEAKGPNIQIPASPNGVSPHLSPASPTSPHAHEDGSSAVSSSAAESSTAKKPSKVKALVRAGLVIVAFALGVAPYHACVGNFPLVAIKRFGYDFNATNATLLGYTTAQFIGFVTVPRFLMPHLGPWAATLVCFLGLTVIAFYFPDVSSRTMFHVVMQVLLPFFGSLMEPGITLLLTSFGTGRTGLVLALLVTAGMGGKSLASFISGLYFAKRTSLSLFGVSPPLWIEDYGYSRLPFYITTATGVVAILCILLTIDLQHYAKVRKQRQLITQRTRSRLRSAEKRRKMRSRRLRRGPAFHDEEKKELDECLTELDKGALAVISDSVRSLGKLLELSRRKQHVAQK</sequence>
<feature type="transmembrane region" description="Helical" evidence="2">
    <location>
        <begin position="97"/>
        <end position="116"/>
    </location>
</feature>
<feature type="transmembrane region" description="Helical" evidence="2">
    <location>
        <begin position="866"/>
        <end position="885"/>
    </location>
</feature>
<evidence type="ECO:0000256" key="2">
    <source>
        <dbReference type="SAM" id="Phobius"/>
    </source>
</evidence>
<dbReference type="SUPFAM" id="SSF103473">
    <property type="entry name" value="MFS general substrate transporter"/>
    <property type="match status" value="2"/>
</dbReference>
<gene>
    <name evidence="3" type="ORF">Vbra_12348</name>
</gene>
<keyword evidence="2" id="KW-0812">Transmembrane</keyword>
<proteinExistence type="predicted"/>
<feature type="compositionally biased region" description="Basic and acidic residues" evidence="1">
    <location>
        <begin position="636"/>
        <end position="646"/>
    </location>
</feature>
<keyword evidence="2" id="KW-1133">Transmembrane helix</keyword>
<feature type="compositionally biased region" description="Low complexity" evidence="1">
    <location>
        <begin position="515"/>
        <end position="528"/>
    </location>
</feature>
<feature type="compositionally biased region" description="Low complexity" evidence="1">
    <location>
        <begin position="845"/>
        <end position="855"/>
    </location>
</feature>
<dbReference type="InParanoid" id="A0A0G4ELQ5"/>
<feature type="compositionally biased region" description="Polar residues" evidence="1">
    <location>
        <begin position="505"/>
        <end position="514"/>
    </location>
</feature>